<dbReference type="InterPro" id="IPR038611">
    <property type="entry name" value="Arr_sf"/>
</dbReference>
<dbReference type="EMBL" id="ANAH02000007">
    <property type="protein sequence ID" value="EPX62564.1"/>
    <property type="molecule type" value="Genomic_DNA"/>
</dbReference>
<gene>
    <name evidence="1" type="ORF">D187_008752</name>
</gene>
<organism evidence="1 2">
    <name type="scientific">Cystobacter fuscus (strain ATCC 25194 / DSM 2262 / NBRC 100088 / M29)</name>
    <dbReference type="NCBI Taxonomy" id="1242864"/>
    <lineage>
        <taxon>Bacteria</taxon>
        <taxon>Pseudomonadati</taxon>
        <taxon>Myxococcota</taxon>
        <taxon>Myxococcia</taxon>
        <taxon>Myxococcales</taxon>
        <taxon>Cystobacterineae</taxon>
        <taxon>Archangiaceae</taxon>
        <taxon>Cystobacter</taxon>
    </lineage>
</organism>
<reference evidence="1" key="1">
    <citation type="submission" date="2013-05" db="EMBL/GenBank/DDBJ databases">
        <title>Genome assembly of Cystobacter fuscus DSM 2262.</title>
        <authorList>
            <person name="Sharma G."/>
            <person name="Khatri I."/>
            <person name="Kaur C."/>
            <person name="Mayilraj S."/>
            <person name="Subramanian S."/>
        </authorList>
    </citation>
    <scope>NUCLEOTIDE SEQUENCE [LARGE SCALE GENOMIC DNA]</scope>
    <source>
        <strain evidence="1">DSM 2262</strain>
    </source>
</reference>
<protein>
    <submittedName>
        <fullName evidence="1">Uncharacterized protein</fullName>
    </submittedName>
</protein>
<dbReference type="OrthoDB" id="5509356at2"/>
<dbReference type="AlphaFoldDB" id="S9QMT2"/>
<dbReference type="Proteomes" id="UP000011682">
    <property type="component" value="Unassembled WGS sequence"/>
</dbReference>
<accession>S9QMT2</accession>
<evidence type="ECO:0000313" key="2">
    <source>
        <dbReference type="Proteomes" id="UP000011682"/>
    </source>
</evidence>
<sequence length="111" mass="11932">MGEYLLPPSVTHTPHVLSAFMGEEGRARAGVRADRVYVATQYEAAALFAALFPGGGWVYRVLPEGPLEADPDCDDPTLSLACPRARVVEVLQLHPADVVRILESVQNGGMT</sequence>
<comment type="caution">
    <text evidence="1">The sequence shown here is derived from an EMBL/GenBank/DDBJ whole genome shotgun (WGS) entry which is preliminary data.</text>
</comment>
<evidence type="ECO:0000313" key="1">
    <source>
        <dbReference type="EMBL" id="EPX62564.1"/>
    </source>
</evidence>
<dbReference type="Gene3D" id="3.20.170.40">
    <property type="entry name" value="Rifampin ADP-ribosyltransferase domain"/>
    <property type="match status" value="1"/>
</dbReference>
<proteinExistence type="predicted"/>
<name>S9QMT2_CYSF2</name>
<keyword evidence="2" id="KW-1185">Reference proteome</keyword>